<organism evidence="3 4">
    <name type="scientific">Archangium gephyra</name>
    <dbReference type="NCBI Taxonomy" id="48"/>
    <lineage>
        <taxon>Bacteria</taxon>
        <taxon>Pseudomonadati</taxon>
        <taxon>Myxococcota</taxon>
        <taxon>Myxococcia</taxon>
        <taxon>Myxococcales</taxon>
        <taxon>Cystobacterineae</taxon>
        <taxon>Archangiaceae</taxon>
        <taxon>Archangium</taxon>
    </lineage>
</organism>
<evidence type="ECO:0000259" key="1">
    <source>
        <dbReference type="Pfam" id="PF06250"/>
    </source>
</evidence>
<evidence type="ECO:0000313" key="3">
    <source>
        <dbReference type="EMBL" id="PZR06382.1"/>
    </source>
</evidence>
<dbReference type="Pfam" id="PF17761">
    <property type="entry name" value="DUF1016_N"/>
    <property type="match status" value="1"/>
</dbReference>
<evidence type="ECO:0000313" key="4">
    <source>
        <dbReference type="Proteomes" id="UP000249061"/>
    </source>
</evidence>
<dbReference type="PANTHER" id="PTHR30547">
    <property type="entry name" value="UNCHARACTERIZED PROTEIN YHCG-RELATED"/>
    <property type="match status" value="1"/>
</dbReference>
<dbReference type="Pfam" id="PF06250">
    <property type="entry name" value="YhcG_C"/>
    <property type="match status" value="1"/>
</dbReference>
<accession>A0A2W5SUB5</accession>
<sequence length="351" mass="39991">MGKVKQSKTQNELSQARPDDYGQWLTDVKARVRAAQQRAAQSVNQELLGLHWELGREILERQGREGYGTKVVDRLAADLKTAFPSMKGFSPRNLKYMRRFAELWPQKEVVQQLLHNLPWFHLCTIIDRVPVAEHRDWYVRAAIEHGWSRNVLASQISSRAHERVGKAVTNFALTLPKPESDLALETLKDPYRFDFLRLGEEALEREIEGALVRHITQFLLELGTGFAFVGRQKLLNVGGDEFFVDLVFYQLKLKRYVVIELKGRKFEPGDVGQLGFYCSAIDAQVKAPDDAPTIGLLLCKTKNEVVAEYALRGMKSPMSVAEYQLLESLPKDLEASLPSVERIEEELSRLP</sequence>
<dbReference type="InterPro" id="IPR053148">
    <property type="entry name" value="PD-DEXK-like_domain"/>
</dbReference>
<dbReference type="InterPro" id="IPR009362">
    <property type="entry name" value="YhcG_C"/>
</dbReference>
<evidence type="ECO:0000259" key="2">
    <source>
        <dbReference type="Pfam" id="PF17761"/>
    </source>
</evidence>
<proteinExistence type="predicted"/>
<gene>
    <name evidence="3" type="ORF">DI536_30390</name>
</gene>
<reference evidence="3 4" key="1">
    <citation type="submission" date="2017-08" db="EMBL/GenBank/DDBJ databases">
        <title>Infants hospitalized years apart are colonized by the same room-sourced microbial strains.</title>
        <authorList>
            <person name="Brooks B."/>
            <person name="Olm M.R."/>
            <person name="Firek B.A."/>
            <person name="Baker R."/>
            <person name="Thomas B.C."/>
            <person name="Morowitz M.J."/>
            <person name="Banfield J.F."/>
        </authorList>
    </citation>
    <scope>NUCLEOTIDE SEQUENCE [LARGE SCALE GENOMIC DNA]</scope>
    <source>
        <strain evidence="3">S2_003_000_R2_14</strain>
    </source>
</reference>
<dbReference type="InterPro" id="IPR011856">
    <property type="entry name" value="tRNA_endonuc-like_dom_sf"/>
</dbReference>
<name>A0A2W5SUB5_9BACT</name>
<dbReference type="AlphaFoldDB" id="A0A2W5SUB5"/>
<dbReference type="Proteomes" id="UP000249061">
    <property type="component" value="Unassembled WGS sequence"/>
</dbReference>
<feature type="domain" description="YhcG N-terminal" evidence="2">
    <location>
        <begin position="27"/>
        <end position="163"/>
    </location>
</feature>
<dbReference type="InterPro" id="IPR041527">
    <property type="entry name" value="YhcG_N"/>
</dbReference>
<dbReference type="GO" id="GO:0003676">
    <property type="term" value="F:nucleic acid binding"/>
    <property type="evidence" value="ECO:0007669"/>
    <property type="project" value="InterPro"/>
</dbReference>
<dbReference type="EMBL" id="QFQP01000038">
    <property type="protein sequence ID" value="PZR06382.1"/>
    <property type="molecule type" value="Genomic_DNA"/>
</dbReference>
<feature type="domain" description="YhcG PDDEXK nuclease" evidence="1">
    <location>
        <begin position="185"/>
        <end position="338"/>
    </location>
</feature>
<comment type="caution">
    <text evidence="3">The sequence shown here is derived from an EMBL/GenBank/DDBJ whole genome shotgun (WGS) entry which is preliminary data.</text>
</comment>
<dbReference type="PANTHER" id="PTHR30547:SF0">
    <property type="entry name" value="BLR8175 PROTEIN"/>
    <property type="match status" value="1"/>
</dbReference>
<protein>
    <submittedName>
        <fullName evidence="3">DUF1016 domain-containing protein</fullName>
    </submittedName>
</protein>
<dbReference type="Gene3D" id="3.40.1350.10">
    <property type="match status" value="1"/>
</dbReference>